<keyword evidence="5" id="KW-1185">Reference proteome</keyword>
<evidence type="ECO:0000259" key="2">
    <source>
        <dbReference type="Pfam" id="PF02470"/>
    </source>
</evidence>
<feature type="domain" description="Mce/MlaD" evidence="2">
    <location>
        <begin position="39"/>
        <end position="116"/>
    </location>
</feature>
<dbReference type="Proteomes" id="UP000178953">
    <property type="component" value="Unassembled WGS sequence"/>
</dbReference>
<keyword evidence="1" id="KW-1133">Transmembrane helix</keyword>
<dbReference type="InterPro" id="IPR024516">
    <property type="entry name" value="Mce_C"/>
</dbReference>
<dbReference type="GO" id="GO:0005576">
    <property type="term" value="C:extracellular region"/>
    <property type="evidence" value="ECO:0007669"/>
    <property type="project" value="TreeGrafter"/>
</dbReference>
<evidence type="ECO:0000313" key="4">
    <source>
        <dbReference type="EMBL" id="OFJ53011.1"/>
    </source>
</evidence>
<sequence length="400" mass="42037">MSNVSSNGVRTLAGLAMVLVLVGIVVFSLVMFTGGFGRTVPVTVVSERAGLVMNPEAKVKMRGVQVGQVESIESRADGSAVLHLAMDPAALSSIPDNVNVDITSSTVFGAKFVEFVAPPDPSSRPLAAGQQLDAGHVTVETNTLFQQLTSVLKAVDPVKLNETLGAISGALNGRGEKFGQAVTDLNAFFRSINPSLGNISRDLEVAPVALGAYADAAPSLVDVLDNTTAVGDTLVDQQDQLDRFLVSAIGLADTGTDVVGTNRQPLTDVLRMLVPTTTVASQYSDNLRCGIQGLNAFVHTPPPDRPGVDVTANFTLGVDRYRYPMDLPKVAAKSGSSCKDQMLPVIPIGKRPPYLVTDTGTNPWKYGNQGWLVNSDGLKQALFGPIDGPPRNSAQIGMPG</sequence>
<dbReference type="InterPro" id="IPR005693">
    <property type="entry name" value="Mce"/>
</dbReference>
<dbReference type="NCBIfam" id="TIGR00996">
    <property type="entry name" value="Mtu_fam_mce"/>
    <property type="match status" value="1"/>
</dbReference>
<dbReference type="PANTHER" id="PTHR33371:SF19">
    <property type="entry name" value="MCE-FAMILY PROTEIN MCE4A"/>
    <property type="match status" value="1"/>
</dbReference>
<feature type="domain" description="Mammalian cell entry C-terminal" evidence="3">
    <location>
        <begin position="122"/>
        <end position="335"/>
    </location>
</feature>
<evidence type="ECO:0000259" key="3">
    <source>
        <dbReference type="Pfam" id="PF11887"/>
    </source>
</evidence>
<evidence type="ECO:0000256" key="1">
    <source>
        <dbReference type="SAM" id="Phobius"/>
    </source>
</evidence>
<organism evidence="4 5">
    <name type="scientific">Mycolicibacterium grossiae</name>
    <dbReference type="NCBI Taxonomy" id="1552759"/>
    <lineage>
        <taxon>Bacteria</taxon>
        <taxon>Bacillati</taxon>
        <taxon>Actinomycetota</taxon>
        <taxon>Actinomycetes</taxon>
        <taxon>Mycobacteriales</taxon>
        <taxon>Mycobacteriaceae</taxon>
        <taxon>Mycolicibacterium</taxon>
    </lineage>
</organism>
<dbReference type="Pfam" id="PF02470">
    <property type="entry name" value="MlaD"/>
    <property type="match status" value="1"/>
</dbReference>
<dbReference type="GO" id="GO:0051701">
    <property type="term" value="P:biological process involved in interaction with host"/>
    <property type="evidence" value="ECO:0007669"/>
    <property type="project" value="TreeGrafter"/>
</dbReference>
<accession>A0A1E8Q453</accession>
<protein>
    <submittedName>
        <fullName evidence="4">MCE-family protein</fullName>
    </submittedName>
</protein>
<evidence type="ECO:0000313" key="5">
    <source>
        <dbReference type="Proteomes" id="UP000178953"/>
    </source>
</evidence>
<dbReference type="InterPro" id="IPR052336">
    <property type="entry name" value="MlaD_Phospholipid_Transporter"/>
</dbReference>
<name>A0A1E8Q453_9MYCO</name>
<dbReference type="AlphaFoldDB" id="A0A1E8Q453"/>
<feature type="transmembrane region" description="Helical" evidence="1">
    <location>
        <begin position="12"/>
        <end position="36"/>
    </location>
</feature>
<dbReference type="EMBL" id="MCHX01000031">
    <property type="protein sequence ID" value="OFJ53011.1"/>
    <property type="molecule type" value="Genomic_DNA"/>
</dbReference>
<keyword evidence="1" id="KW-0472">Membrane</keyword>
<comment type="caution">
    <text evidence="4">The sequence shown here is derived from an EMBL/GenBank/DDBJ whole genome shotgun (WGS) entry which is preliminary data.</text>
</comment>
<dbReference type="PANTHER" id="PTHR33371">
    <property type="entry name" value="INTERMEMBRANE PHOSPHOLIPID TRANSPORT SYSTEM BINDING PROTEIN MLAD-RELATED"/>
    <property type="match status" value="1"/>
</dbReference>
<gene>
    <name evidence="4" type="ORF">BEL07_14830</name>
</gene>
<dbReference type="InterPro" id="IPR003399">
    <property type="entry name" value="Mce/MlaD"/>
</dbReference>
<keyword evidence="1" id="KW-0812">Transmembrane</keyword>
<reference evidence="4 5" key="1">
    <citation type="submission" date="2016-09" db="EMBL/GenBank/DDBJ databases">
        <title>genome sequence of Mycobacterium sp. 739 SCH.</title>
        <authorList>
            <person name="Greninger A.L."/>
            <person name="Qin X."/>
            <person name="Jerome K."/>
            <person name="Vora S."/>
            <person name="Quinn K."/>
        </authorList>
    </citation>
    <scope>NUCLEOTIDE SEQUENCE [LARGE SCALE GENOMIC DNA]</scope>
    <source>
        <strain evidence="4 5">SCH</strain>
    </source>
</reference>
<dbReference type="Pfam" id="PF11887">
    <property type="entry name" value="Mce4_CUP1"/>
    <property type="match status" value="1"/>
</dbReference>
<dbReference type="RefSeq" id="WP_070353866.1">
    <property type="nucleotide sequence ID" value="NZ_CP043474.1"/>
</dbReference>
<proteinExistence type="predicted"/>